<protein>
    <submittedName>
        <fullName evidence="2">Kinase-like domain-containing protein</fullName>
    </submittedName>
</protein>
<dbReference type="InterPro" id="IPR008266">
    <property type="entry name" value="Tyr_kinase_AS"/>
</dbReference>
<dbReference type="PROSITE" id="PS50011">
    <property type="entry name" value="PROTEIN_KINASE_DOM"/>
    <property type="match status" value="1"/>
</dbReference>
<dbReference type="Pfam" id="PF07714">
    <property type="entry name" value="PK_Tyr_Ser-Thr"/>
    <property type="match status" value="1"/>
</dbReference>
<dbReference type="InterPro" id="IPR036537">
    <property type="entry name" value="Adaptor_Cbl_N_dom_sf"/>
</dbReference>
<accession>A0A397S5L9</accession>
<dbReference type="OrthoDB" id="2384430at2759"/>
<dbReference type="Gene3D" id="1.10.510.10">
    <property type="entry name" value="Transferase(Phosphotransferase) domain 1"/>
    <property type="match status" value="1"/>
</dbReference>
<evidence type="ECO:0000313" key="3">
    <source>
        <dbReference type="Proteomes" id="UP000265703"/>
    </source>
</evidence>
<sequence>EEPDMKIDSPNYNQSLFSLTLSPSSPYPSSSMTVSIYAPLIKQFFDIGKEIVILYEKAEHNKEICSLLLQKYNCARIAVQDLDMRKTENVTFFSKKENYELFRNFIICMQRIRKFIGDVSQLNRVKKYFFANNIESIFTELINEFEGCMNSLNFSFSVQSRNEIMIIKTEIRQLSELILNIHGVPDTTQSKQDFFNEIGLVTKKNKYFQEQNIYNIEFQNSVEEIEPLLEGQFQKTNVVRSKKIEKRIAYNDFSEYCFKEFSDNSSSLSMNQSNTQIEIRLQVNILKELKNSKHIIKFFGVAQENSKFYLVTEWMEFGNLNEYYTNYRENMNWKTKVRFALGICRGISYLNDCKILHHDIRSENILINYDHEVKIANFGLSKKFSEFTRNISHNIENVRYMAPEKLLIEEGLSHDIKRKKQKFSNNYICIFYSVGALLWEIAELKKPHSDINNTEMLISIRERVRKRYHEPLSDDVPDIWKFIVKRCEWNDFKKHILILNINLNFFQFQLSYGT</sequence>
<dbReference type="InterPro" id="IPR059179">
    <property type="entry name" value="MLKL-like_MCAfunc"/>
</dbReference>
<dbReference type="InterPro" id="IPR000719">
    <property type="entry name" value="Prot_kinase_dom"/>
</dbReference>
<dbReference type="AlphaFoldDB" id="A0A397S5L9"/>
<dbReference type="InterPro" id="IPR001245">
    <property type="entry name" value="Ser-Thr/Tyr_kinase_cat_dom"/>
</dbReference>
<proteinExistence type="predicted"/>
<dbReference type="SUPFAM" id="SSF56112">
    <property type="entry name" value="Protein kinase-like (PK-like)"/>
    <property type="match status" value="1"/>
</dbReference>
<dbReference type="GO" id="GO:0007166">
    <property type="term" value="P:cell surface receptor signaling pathway"/>
    <property type="evidence" value="ECO:0007669"/>
    <property type="project" value="InterPro"/>
</dbReference>
<dbReference type="GO" id="GO:0004674">
    <property type="term" value="F:protein serine/threonine kinase activity"/>
    <property type="evidence" value="ECO:0007669"/>
    <property type="project" value="TreeGrafter"/>
</dbReference>
<evidence type="ECO:0000313" key="2">
    <source>
        <dbReference type="EMBL" id="RIA81298.1"/>
    </source>
</evidence>
<keyword evidence="2" id="KW-0808">Transferase</keyword>
<dbReference type="EMBL" id="QKYT01000817">
    <property type="protein sequence ID" value="RIA81298.1"/>
    <property type="molecule type" value="Genomic_DNA"/>
</dbReference>
<dbReference type="Gene3D" id="1.20.930.20">
    <property type="entry name" value="Adaptor protein Cbl, N-terminal domain"/>
    <property type="match status" value="1"/>
</dbReference>
<reference evidence="2 3" key="1">
    <citation type="submission" date="2018-06" db="EMBL/GenBank/DDBJ databases">
        <title>Comparative genomics reveals the genomic features of Rhizophagus irregularis, R. cerebriforme, R. diaphanum and Gigaspora rosea, and their symbiotic lifestyle signature.</title>
        <authorList>
            <person name="Morin E."/>
            <person name="San Clemente H."/>
            <person name="Chen E.C.H."/>
            <person name="De La Providencia I."/>
            <person name="Hainaut M."/>
            <person name="Kuo A."/>
            <person name="Kohler A."/>
            <person name="Murat C."/>
            <person name="Tang N."/>
            <person name="Roy S."/>
            <person name="Loubradou J."/>
            <person name="Henrissat B."/>
            <person name="Grigoriev I.V."/>
            <person name="Corradi N."/>
            <person name="Roux C."/>
            <person name="Martin F.M."/>
        </authorList>
    </citation>
    <scope>NUCLEOTIDE SEQUENCE [LARGE SCALE GENOMIC DNA]</scope>
    <source>
        <strain evidence="2 3">DAOM 227022</strain>
    </source>
</reference>
<feature type="non-terminal residue" evidence="2">
    <location>
        <position position="1"/>
    </location>
</feature>
<dbReference type="CDD" id="cd21037">
    <property type="entry name" value="MLKL_NTD"/>
    <property type="match status" value="1"/>
</dbReference>
<keyword evidence="3" id="KW-1185">Reference proteome</keyword>
<keyword evidence="2" id="KW-0418">Kinase</keyword>
<dbReference type="InterPro" id="IPR011009">
    <property type="entry name" value="Kinase-like_dom_sf"/>
</dbReference>
<name>A0A397S5L9_9GLOM</name>
<organism evidence="2 3">
    <name type="scientific">Glomus cerebriforme</name>
    <dbReference type="NCBI Taxonomy" id="658196"/>
    <lineage>
        <taxon>Eukaryota</taxon>
        <taxon>Fungi</taxon>
        <taxon>Fungi incertae sedis</taxon>
        <taxon>Mucoromycota</taxon>
        <taxon>Glomeromycotina</taxon>
        <taxon>Glomeromycetes</taxon>
        <taxon>Glomerales</taxon>
        <taxon>Glomeraceae</taxon>
        <taxon>Glomus</taxon>
    </lineage>
</organism>
<dbReference type="GO" id="GO:0005524">
    <property type="term" value="F:ATP binding"/>
    <property type="evidence" value="ECO:0007669"/>
    <property type="project" value="InterPro"/>
</dbReference>
<dbReference type="PROSITE" id="PS00109">
    <property type="entry name" value="PROTEIN_KINASE_TYR"/>
    <property type="match status" value="1"/>
</dbReference>
<feature type="domain" description="Protein kinase" evidence="1">
    <location>
        <begin position="222"/>
        <end position="514"/>
    </location>
</feature>
<dbReference type="PANTHER" id="PTHR44329">
    <property type="entry name" value="SERINE/THREONINE-PROTEIN KINASE TNNI3K-RELATED"/>
    <property type="match status" value="1"/>
</dbReference>
<gene>
    <name evidence="2" type="ORF">C1645_790687</name>
</gene>
<evidence type="ECO:0000259" key="1">
    <source>
        <dbReference type="PROSITE" id="PS50011"/>
    </source>
</evidence>
<dbReference type="InterPro" id="IPR051681">
    <property type="entry name" value="Ser/Thr_Kinases-Pseudokinases"/>
</dbReference>
<dbReference type="Proteomes" id="UP000265703">
    <property type="component" value="Unassembled WGS sequence"/>
</dbReference>
<comment type="caution">
    <text evidence="2">The sequence shown here is derived from an EMBL/GenBank/DDBJ whole genome shotgun (WGS) entry which is preliminary data.</text>
</comment>